<evidence type="ECO:0000313" key="1">
    <source>
        <dbReference type="EMBL" id="EDQ84141.1"/>
    </source>
</evidence>
<dbReference type="EMBL" id="CH991602">
    <property type="protein sequence ID" value="EDQ84141.1"/>
    <property type="molecule type" value="Genomic_DNA"/>
</dbReference>
<dbReference type="InParanoid" id="A9VEA1"/>
<reference evidence="1 2" key="1">
    <citation type="journal article" date="2008" name="Nature">
        <title>The genome of the choanoflagellate Monosiga brevicollis and the origin of metazoans.</title>
        <authorList>
            <consortium name="JGI Sequencing"/>
            <person name="King N."/>
            <person name="Westbrook M.J."/>
            <person name="Young S.L."/>
            <person name="Kuo A."/>
            <person name="Abedin M."/>
            <person name="Chapman J."/>
            <person name="Fairclough S."/>
            <person name="Hellsten U."/>
            <person name="Isogai Y."/>
            <person name="Letunic I."/>
            <person name="Marr M."/>
            <person name="Pincus D."/>
            <person name="Putnam N."/>
            <person name="Rokas A."/>
            <person name="Wright K.J."/>
            <person name="Zuzow R."/>
            <person name="Dirks W."/>
            <person name="Good M."/>
            <person name="Goodstein D."/>
            <person name="Lemons D."/>
            <person name="Li W."/>
            <person name="Lyons J.B."/>
            <person name="Morris A."/>
            <person name="Nichols S."/>
            <person name="Richter D.J."/>
            <person name="Salamov A."/>
            <person name="Bork P."/>
            <person name="Lim W.A."/>
            <person name="Manning G."/>
            <person name="Miller W.T."/>
            <person name="McGinnis W."/>
            <person name="Shapiro H."/>
            <person name="Tjian R."/>
            <person name="Grigoriev I.V."/>
            <person name="Rokhsar D."/>
        </authorList>
    </citation>
    <scope>NUCLEOTIDE SEQUENCE [LARGE SCALE GENOMIC DNA]</scope>
    <source>
        <strain evidence="2">MX1 / ATCC 50154</strain>
    </source>
</reference>
<sequence>MPYFPAVLLRLRLIRDGLLWQAGARPLDLLLRKSRIDLEPIEELLGATRTPGSYQTANSIGASLIPISFIGWRADPHLFNIQDLQTLCNGLATLTFAAQAAPTN</sequence>
<dbReference type="AlphaFoldDB" id="A9VEA1"/>
<dbReference type="RefSeq" id="XP_001751048.1">
    <property type="nucleotide sequence ID" value="XM_001750996.1"/>
</dbReference>
<organism evidence="1 2">
    <name type="scientific">Monosiga brevicollis</name>
    <name type="common">Choanoflagellate</name>
    <dbReference type="NCBI Taxonomy" id="81824"/>
    <lineage>
        <taxon>Eukaryota</taxon>
        <taxon>Choanoflagellata</taxon>
        <taxon>Craspedida</taxon>
        <taxon>Salpingoecidae</taxon>
        <taxon>Monosiga</taxon>
    </lineage>
</organism>
<protein>
    <submittedName>
        <fullName evidence="1">Uncharacterized protein</fullName>
    </submittedName>
</protein>
<name>A9VEA1_MONBE</name>
<dbReference type="KEGG" id="mbr:MONBRDRAFT_30548"/>
<dbReference type="GeneID" id="5896308"/>
<dbReference type="Proteomes" id="UP000001357">
    <property type="component" value="Unassembled WGS sequence"/>
</dbReference>
<keyword evidence="2" id="KW-1185">Reference proteome</keyword>
<proteinExistence type="predicted"/>
<evidence type="ECO:0000313" key="2">
    <source>
        <dbReference type="Proteomes" id="UP000001357"/>
    </source>
</evidence>
<accession>A9VEA1</accession>
<gene>
    <name evidence="1" type="ORF">MONBRDRAFT_30548</name>
</gene>